<evidence type="ECO:0000256" key="4">
    <source>
        <dbReference type="HAMAP-Rule" id="MF_01082"/>
    </source>
</evidence>
<protein>
    <recommendedName>
        <fullName evidence="4">Probable tRNA pseudouridine synthase D</fullName>
        <ecNumber evidence="4">5.4.99.27</ecNumber>
    </recommendedName>
    <alternativeName>
        <fullName evidence="4">tRNA pseudouridine(13) synthase</fullName>
    </alternativeName>
    <alternativeName>
        <fullName evidence="4">tRNA pseudouridylate synthase D</fullName>
    </alternativeName>
    <alternativeName>
        <fullName evidence="4">tRNA-uridine isomerase D</fullName>
    </alternativeName>
</protein>
<reference evidence="9" key="3">
    <citation type="submission" date="2022-09" db="EMBL/GenBank/DDBJ databases">
        <title>Complete genome sequence of Vulcanisaeta souniana.</title>
        <authorList>
            <person name="Kato S."/>
            <person name="Itoh T."/>
            <person name="Ohkuma M."/>
        </authorList>
    </citation>
    <scope>NUCLEOTIDE SEQUENCE [LARGE SCALE GENOMIC DNA]</scope>
    <source>
        <strain evidence="9">JCM 11219</strain>
    </source>
</reference>
<dbReference type="NCBIfam" id="TIGR00094">
    <property type="entry name" value="tRNA_TruD_broad"/>
    <property type="match status" value="1"/>
</dbReference>
<dbReference type="PROSITE" id="PS50984">
    <property type="entry name" value="TRUD"/>
    <property type="match status" value="1"/>
</dbReference>
<dbReference type="GeneID" id="76207531"/>
<accession>A0A830EAM7</accession>
<dbReference type="InterPro" id="IPR020103">
    <property type="entry name" value="PsdUridine_synth_cat_dom_sf"/>
</dbReference>
<dbReference type="InterPro" id="IPR001656">
    <property type="entry name" value="PsdUridine_synth_TruD"/>
</dbReference>
<dbReference type="GO" id="GO:0160150">
    <property type="term" value="F:tRNA pseudouridine(13) synthase activity"/>
    <property type="evidence" value="ECO:0007669"/>
    <property type="project" value="UniProtKB-EC"/>
</dbReference>
<comment type="similarity">
    <text evidence="1 4">Belongs to the pseudouridine synthase TruD family.</text>
</comment>
<evidence type="ECO:0000256" key="1">
    <source>
        <dbReference type="ARBA" id="ARBA00007953"/>
    </source>
</evidence>
<dbReference type="PANTHER" id="PTHR13326">
    <property type="entry name" value="TRNA PSEUDOURIDINE SYNTHASE D"/>
    <property type="match status" value="1"/>
</dbReference>
<dbReference type="GO" id="GO:0031119">
    <property type="term" value="P:tRNA pseudouridine synthesis"/>
    <property type="evidence" value="ECO:0007669"/>
    <property type="project" value="UniProtKB-UniRule"/>
</dbReference>
<reference evidence="7" key="1">
    <citation type="journal article" date="2014" name="Int. J. Syst. Evol. Microbiol.">
        <title>Complete genome sequence of Corynebacterium casei LMG S-19264T (=DSM 44701T), isolated from a smear-ripened cheese.</title>
        <authorList>
            <consortium name="US DOE Joint Genome Institute (JGI-PGF)"/>
            <person name="Walter F."/>
            <person name="Albersmeier A."/>
            <person name="Kalinowski J."/>
            <person name="Ruckert C."/>
        </authorList>
    </citation>
    <scope>NUCLEOTIDE SEQUENCE</scope>
    <source>
        <strain evidence="7">JCM 11219</strain>
    </source>
</reference>
<name>A0A830EAM7_9CREN</name>
<dbReference type="PIRSF" id="PIRSF037016">
    <property type="entry name" value="Pseudouridin_synth_euk_prd"/>
    <property type="match status" value="1"/>
</dbReference>
<dbReference type="OrthoDB" id="1798at2157"/>
<dbReference type="EMBL" id="AP026830">
    <property type="protein sequence ID" value="BDR92899.1"/>
    <property type="molecule type" value="Genomic_DNA"/>
</dbReference>
<evidence type="ECO:0000256" key="2">
    <source>
        <dbReference type="ARBA" id="ARBA00022694"/>
    </source>
</evidence>
<dbReference type="Proteomes" id="UP000657075">
    <property type="component" value="Unassembled WGS sequence"/>
</dbReference>
<dbReference type="HAMAP" id="MF_01082">
    <property type="entry name" value="TruD"/>
    <property type="match status" value="1"/>
</dbReference>
<keyword evidence="2 4" id="KW-0819">tRNA processing</keyword>
<evidence type="ECO:0000313" key="6">
    <source>
        <dbReference type="EMBL" id="BDR92899.1"/>
    </source>
</evidence>
<evidence type="ECO:0000313" key="9">
    <source>
        <dbReference type="Proteomes" id="UP001060771"/>
    </source>
</evidence>
<dbReference type="InterPro" id="IPR042214">
    <property type="entry name" value="TruD_catalytic"/>
</dbReference>
<dbReference type="GO" id="GO:0003723">
    <property type="term" value="F:RNA binding"/>
    <property type="evidence" value="ECO:0007669"/>
    <property type="project" value="InterPro"/>
</dbReference>
<organism evidence="7 8">
    <name type="scientific">Vulcanisaeta souniana JCM 11219</name>
    <dbReference type="NCBI Taxonomy" id="1293586"/>
    <lineage>
        <taxon>Archaea</taxon>
        <taxon>Thermoproteota</taxon>
        <taxon>Thermoprotei</taxon>
        <taxon>Thermoproteales</taxon>
        <taxon>Thermoproteaceae</taxon>
        <taxon>Vulcanisaeta</taxon>
    </lineage>
</organism>
<keyword evidence="9" id="KW-1185">Reference proteome</keyword>
<reference evidence="7" key="2">
    <citation type="submission" date="2020-09" db="EMBL/GenBank/DDBJ databases">
        <authorList>
            <person name="Sun Q."/>
            <person name="Ohkuma M."/>
        </authorList>
    </citation>
    <scope>NUCLEOTIDE SEQUENCE</scope>
    <source>
        <strain evidence="7">JCM 11219</strain>
    </source>
</reference>
<dbReference type="Gene3D" id="1.10.1510.30">
    <property type="match status" value="1"/>
</dbReference>
<dbReference type="Gene3D" id="3.30.70.3160">
    <property type="match status" value="1"/>
</dbReference>
<comment type="function">
    <text evidence="4">Could be responsible for synthesis of pseudouridine from uracil-13 in transfer RNAs.</text>
</comment>
<sequence length="449" mass="51081">MPLLSKAWLDRHVGMNYYISDCEGIGGRVKQSLEDFIVEEVLIDGQVVPTSLTQKPMPKIISKPGPWTWMIIEKRGIDAITLLLILSKRLGIDARDISFGGLKDALAITSQVVSVRGLSINNVPRELSKNIRVLEVFSMDRAFTTRDIWGNEFTVRVRGINEAGRDNITCIINQVMERGLPTYYGYQRFGLKRPNSHIIGKYIILGKFEEAINELLTHAYPTEPPRIREAREFIARTGNYAKALELIPRGYRYYPERAVLRHLSSNPRDFGNAIRKLPHELLTIYIEAYQSYIFNLALSERIGRNLPINMAVQGDMVVLLDERGLPTRHMIHVNEAMTNKVNELVKRSRAIPVAHLVGYSTKLLPGPQGDIELEVLRREGVDPSMFRVKSIPRLLIRGGYRPLFIRPSIFNISISGNDLTLVFRLPRGNYATVFLRELMKSGQPEVDFT</sequence>
<dbReference type="EC" id="5.4.99.27" evidence="4"/>
<gene>
    <name evidence="4" type="primary">truD</name>
    <name evidence="7" type="ORF">GCM10007112_23150</name>
    <name evidence="6" type="ORF">Vsou_19920</name>
</gene>
<dbReference type="Pfam" id="PF01142">
    <property type="entry name" value="TruD"/>
    <property type="match status" value="1"/>
</dbReference>
<evidence type="ECO:0000256" key="3">
    <source>
        <dbReference type="ARBA" id="ARBA00023235"/>
    </source>
</evidence>
<dbReference type="Gene3D" id="3.30.2350.20">
    <property type="entry name" value="TruD, catalytic domain"/>
    <property type="match status" value="1"/>
</dbReference>
<evidence type="ECO:0000259" key="5">
    <source>
        <dbReference type="PROSITE" id="PS50984"/>
    </source>
</evidence>
<proteinExistence type="inferred from homology"/>
<reference evidence="6" key="4">
    <citation type="journal article" date="2023" name="Microbiol. Resour. Announc.">
        <title>Complete Genome Sequence of Vulcanisaeta souniana Strain IC-059, a Hyperthermophilic Archaeon Isolated from Hot Spring Water in Japan.</title>
        <authorList>
            <person name="Kato S."/>
            <person name="Itoh T."/>
            <person name="Wu L."/>
            <person name="Ma J."/>
            <person name="Ohkuma M."/>
        </authorList>
    </citation>
    <scope>NUCLEOTIDE SEQUENCE</scope>
    <source>
        <strain evidence="6">JCM 11219</strain>
    </source>
</reference>
<feature type="active site" description="Nucleophile" evidence="4">
    <location>
        <position position="104"/>
    </location>
</feature>
<dbReference type="InterPro" id="IPR020119">
    <property type="entry name" value="PsdUridine_synth_TruD_CS"/>
</dbReference>
<evidence type="ECO:0000313" key="8">
    <source>
        <dbReference type="Proteomes" id="UP000657075"/>
    </source>
</evidence>
<keyword evidence="3 4" id="KW-0413">Isomerase</keyword>
<comment type="catalytic activity">
    <reaction evidence="4">
        <text>uridine(13) in tRNA = pseudouridine(13) in tRNA</text>
        <dbReference type="Rhea" id="RHEA:42540"/>
        <dbReference type="Rhea" id="RHEA-COMP:10105"/>
        <dbReference type="Rhea" id="RHEA-COMP:10106"/>
        <dbReference type="ChEBI" id="CHEBI:65314"/>
        <dbReference type="ChEBI" id="CHEBI:65315"/>
        <dbReference type="EC" id="5.4.99.27"/>
    </reaction>
</comment>
<feature type="domain" description="TRUD" evidence="5">
    <location>
        <begin position="179"/>
        <end position="406"/>
    </location>
</feature>
<evidence type="ECO:0000313" key="7">
    <source>
        <dbReference type="EMBL" id="GGI85476.1"/>
    </source>
</evidence>
<dbReference type="SUPFAM" id="SSF55120">
    <property type="entry name" value="Pseudouridine synthase"/>
    <property type="match status" value="1"/>
</dbReference>
<dbReference type="AlphaFoldDB" id="A0A830EAM7"/>
<dbReference type="EMBL" id="BMNM01000013">
    <property type="protein sequence ID" value="GGI85476.1"/>
    <property type="molecule type" value="Genomic_DNA"/>
</dbReference>
<dbReference type="Proteomes" id="UP001060771">
    <property type="component" value="Chromosome"/>
</dbReference>
<dbReference type="PANTHER" id="PTHR13326:SF21">
    <property type="entry name" value="PSEUDOURIDYLATE SYNTHASE PUS7L"/>
    <property type="match status" value="1"/>
</dbReference>
<dbReference type="RefSeq" id="WP_188604067.1">
    <property type="nucleotide sequence ID" value="NZ_AP026830.1"/>
</dbReference>
<dbReference type="PROSITE" id="PS01268">
    <property type="entry name" value="UPF0024"/>
    <property type="match status" value="1"/>
</dbReference>
<dbReference type="InterPro" id="IPR011760">
    <property type="entry name" value="PsdUridine_synth_TruD_insert"/>
</dbReference>